<evidence type="ECO:0000313" key="8">
    <source>
        <dbReference type="Proteomes" id="UP000444174"/>
    </source>
</evidence>
<evidence type="ECO:0000256" key="3">
    <source>
        <dbReference type="ARBA" id="ARBA00030642"/>
    </source>
</evidence>
<dbReference type="Pfam" id="PF00639">
    <property type="entry name" value="Rotamase"/>
    <property type="match status" value="1"/>
</dbReference>
<keyword evidence="5 7" id="KW-0413">Isomerase</keyword>
<feature type="domain" description="PpiC" evidence="6">
    <location>
        <begin position="179"/>
        <end position="275"/>
    </location>
</feature>
<dbReference type="GO" id="GO:0003755">
    <property type="term" value="F:peptidyl-prolyl cis-trans isomerase activity"/>
    <property type="evidence" value="ECO:0007669"/>
    <property type="project" value="UniProtKB-KW"/>
</dbReference>
<keyword evidence="8" id="KW-1185">Reference proteome</keyword>
<evidence type="ECO:0000256" key="5">
    <source>
        <dbReference type="PROSITE-ProRule" id="PRU00278"/>
    </source>
</evidence>
<evidence type="ECO:0000256" key="1">
    <source>
        <dbReference type="ARBA" id="ARBA00018370"/>
    </source>
</evidence>
<evidence type="ECO:0000259" key="6">
    <source>
        <dbReference type="PROSITE" id="PS50198"/>
    </source>
</evidence>
<evidence type="ECO:0000256" key="4">
    <source>
        <dbReference type="ARBA" id="ARBA00031484"/>
    </source>
</evidence>
<dbReference type="InterPro" id="IPR046357">
    <property type="entry name" value="PPIase_dom_sf"/>
</dbReference>
<comment type="caution">
    <text evidence="7">The sequence shown here is derived from an EMBL/GenBank/DDBJ whole genome shotgun (WGS) entry which is preliminary data.</text>
</comment>
<dbReference type="PANTHER" id="PTHR47637:SF1">
    <property type="entry name" value="CHAPERONE SURA"/>
    <property type="match status" value="1"/>
</dbReference>
<dbReference type="InterPro" id="IPR050280">
    <property type="entry name" value="OMP_Chaperone_SurA"/>
</dbReference>
<sequence length="420" mass="45647">MQQDLMFSHFTLRSAGIVLRRTLGAVALTSMVALAAPSVSAQGLFSPVIRVNDQAITQYELDQRARFLAVTGTPGDPLKQAREDLIEDRLKLKLITEVGLVPTDEEVQEGLEGLAQRTNLSLDEFYNTMGQAGVDPQTLRDFTRVGIGWREYIGARFLARARPTDEEIDQAIGTAGRGGVQVLLSEIIVPLNEETAPQIEGFVEQVRALKTFDDFSAAASQVSAADSRANGGRLPWMELTRLPPQLREIVLNLKTGEISDAITLQGAVALFQMRGIREVEGSEQRFAAIEYATYLIPGGRTSEGLAAAQNVIDAVDSCDDFYGIAQDQSPDVLTIESLPPSEIPNDIALELSKLDPGETSTAVTRNNGQTLALVMLCGRTSEIAEDADRNSIASALTQQRLETFSNSLLSQLRAEARIIE</sequence>
<protein>
    <recommendedName>
        <fullName evidence="1">Parvulin-like PPIase</fullName>
    </recommendedName>
    <alternativeName>
        <fullName evidence="3">Peptidyl-prolyl cis-trans isomerase plp</fullName>
    </alternativeName>
    <alternativeName>
        <fullName evidence="4">Rotamase plp</fullName>
    </alternativeName>
</protein>
<dbReference type="PROSITE" id="PS50198">
    <property type="entry name" value="PPIC_PPIASE_2"/>
    <property type="match status" value="1"/>
</dbReference>
<dbReference type="PANTHER" id="PTHR47637">
    <property type="entry name" value="CHAPERONE SURA"/>
    <property type="match status" value="1"/>
</dbReference>
<gene>
    <name evidence="7" type="ORF">GFB49_02650</name>
</gene>
<evidence type="ECO:0000313" key="7">
    <source>
        <dbReference type="EMBL" id="MQQ07344.1"/>
    </source>
</evidence>
<proteinExistence type="predicted"/>
<dbReference type="InterPro" id="IPR000297">
    <property type="entry name" value="PPIase_PpiC"/>
</dbReference>
<reference evidence="7 8" key="1">
    <citation type="submission" date="2019-10" db="EMBL/GenBank/DDBJ databases">
        <title>Epibacterium sp. nov., isolated from seawater.</title>
        <authorList>
            <person name="Zhang X."/>
            <person name="Li N."/>
        </authorList>
    </citation>
    <scope>NUCLEOTIDE SEQUENCE [LARGE SCALE GENOMIC DNA]</scope>
    <source>
        <strain evidence="7 8">SM1979</strain>
    </source>
</reference>
<dbReference type="Proteomes" id="UP000444174">
    <property type="component" value="Unassembled WGS sequence"/>
</dbReference>
<dbReference type="Gene3D" id="3.10.50.40">
    <property type="match status" value="1"/>
</dbReference>
<dbReference type="EMBL" id="WIBF01000001">
    <property type="protein sequence ID" value="MQQ07344.1"/>
    <property type="molecule type" value="Genomic_DNA"/>
</dbReference>
<dbReference type="SUPFAM" id="SSF54534">
    <property type="entry name" value="FKBP-like"/>
    <property type="match status" value="1"/>
</dbReference>
<dbReference type="SUPFAM" id="SSF109998">
    <property type="entry name" value="Triger factor/SurA peptide-binding domain-like"/>
    <property type="match status" value="1"/>
</dbReference>
<evidence type="ECO:0000256" key="2">
    <source>
        <dbReference type="ARBA" id="ARBA00022729"/>
    </source>
</evidence>
<dbReference type="InterPro" id="IPR027304">
    <property type="entry name" value="Trigger_fact/SurA_dom_sf"/>
</dbReference>
<dbReference type="AlphaFoldDB" id="A0A843YCY7"/>
<name>A0A843YCY7_9RHOB</name>
<accession>A0A843YCY7</accession>
<keyword evidence="2" id="KW-0732">Signal</keyword>
<organism evidence="7 8">
    <name type="scientific">Tritonibacter litoralis</name>
    <dbReference type="NCBI Taxonomy" id="2662264"/>
    <lineage>
        <taxon>Bacteria</taxon>
        <taxon>Pseudomonadati</taxon>
        <taxon>Pseudomonadota</taxon>
        <taxon>Alphaproteobacteria</taxon>
        <taxon>Rhodobacterales</taxon>
        <taxon>Paracoccaceae</taxon>
        <taxon>Tritonibacter</taxon>
    </lineage>
</organism>
<dbReference type="Gene3D" id="1.10.4030.10">
    <property type="entry name" value="Porin chaperone SurA, peptide-binding domain"/>
    <property type="match status" value="1"/>
</dbReference>
<keyword evidence="5" id="KW-0697">Rotamase</keyword>